<dbReference type="Pfam" id="PF12847">
    <property type="entry name" value="Methyltransf_18"/>
    <property type="match status" value="1"/>
</dbReference>
<dbReference type="GO" id="GO:0160105">
    <property type="term" value="F:tRNA (adenine(22)-N1)-methyltransferase activity"/>
    <property type="evidence" value="ECO:0007669"/>
    <property type="project" value="InterPro"/>
</dbReference>
<dbReference type="AlphaFoldDB" id="A0A926DSG8"/>
<gene>
    <name evidence="1" type="ORF">H8730_09500</name>
</gene>
<dbReference type="PANTHER" id="PTHR38451:SF1">
    <property type="entry name" value="TRNA (ADENINE(22)-N(1))-METHYLTRANSFERASE"/>
    <property type="match status" value="1"/>
</dbReference>
<name>A0A926DSG8_9FIRM</name>
<dbReference type="InterPro" id="IPR006901">
    <property type="entry name" value="TrmK"/>
</dbReference>
<keyword evidence="2" id="KW-1185">Reference proteome</keyword>
<keyword evidence="1" id="KW-0808">Transferase</keyword>
<reference evidence="1" key="1">
    <citation type="submission" date="2020-08" db="EMBL/GenBank/DDBJ databases">
        <title>Genome public.</title>
        <authorList>
            <person name="Liu C."/>
            <person name="Sun Q."/>
        </authorList>
    </citation>
    <scope>NUCLEOTIDE SEQUENCE</scope>
    <source>
        <strain evidence="1">NSJ-32</strain>
    </source>
</reference>
<protein>
    <submittedName>
        <fullName evidence="1">SAM-dependent methyltransferase</fullName>
    </submittedName>
</protein>
<comment type="caution">
    <text evidence="1">The sequence shown here is derived from an EMBL/GenBank/DDBJ whole genome shotgun (WGS) entry which is preliminary data.</text>
</comment>
<keyword evidence="1" id="KW-0489">Methyltransferase</keyword>
<sequence length="240" mass="26852">MKQMELTARLKQIADMVPQGFSVADIGTDHGYLPIYLVVKGISPCVLACDLRPGPLERAKAHVREYGLEEQIRCRLSDGLEGVMSGEASVVVMAGIGGHLCSDLLLQESQREKNILPTLKALLLQPQSDLAVVRHTVHGVGFGIEKEAMLEDRGKRYTVLFCRPGNEAYAHELEYQYGKKLIEAKDPILQQELLERRRTVEGLLEQIRQGEKCGSAACAARCGELEQERQEIEEVLRRWT</sequence>
<dbReference type="Gene3D" id="3.40.50.150">
    <property type="entry name" value="Vaccinia Virus protein VP39"/>
    <property type="match status" value="1"/>
</dbReference>
<organism evidence="1 2">
    <name type="scientific">Bianquea renquensis</name>
    <dbReference type="NCBI Taxonomy" id="2763661"/>
    <lineage>
        <taxon>Bacteria</taxon>
        <taxon>Bacillati</taxon>
        <taxon>Bacillota</taxon>
        <taxon>Clostridia</taxon>
        <taxon>Eubacteriales</taxon>
        <taxon>Bianqueaceae</taxon>
        <taxon>Bianquea</taxon>
    </lineage>
</organism>
<dbReference type="InterPro" id="IPR029063">
    <property type="entry name" value="SAM-dependent_MTases_sf"/>
</dbReference>
<dbReference type="RefSeq" id="WP_177720106.1">
    <property type="nucleotide sequence ID" value="NZ_JACRSQ010000012.1"/>
</dbReference>
<dbReference type="GO" id="GO:0032259">
    <property type="term" value="P:methylation"/>
    <property type="evidence" value="ECO:0007669"/>
    <property type="project" value="UniProtKB-KW"/>
</dbReference>
<proteinExistence type="predicted"/>
<dbReference type="PIRSF" id="PIRSF018637">
    <property type="entry name" value="TrmK"/>
    <property type="match status" value="1"/>
</dbReference>
<evidence type="ECO:0000313" key="2">
    <source>
        <dbReference type="Proteomes" id="UP000657006"/>
    </source>
</evidence>
<accession>A0A926DSG8</accession>
<evidence type="ECO:0000313" key="1">
    <source>
        <dbReference type="EMBL" id="MBC8543781.1"/>
    </source>
</evidence>
<dbReference type="PANTHER" id="PTHR38451">
    <property type="entry name" value="TRNA (ADENINE(22)-N(1))-METHYLTRANSFERASE"/>
    <property type="match status" value="1"/>
</dbReference>
<dbReference type="SUPFAM" id="SSF53335">
    <property type="entry name" value="S-adenosyl-L-methionine-dependent methyltransferases"/>
    <property type="match status" value="1"/>
</dbReference>
<dbReference type="EMBL" id="JACRSQ010000012">
    <property type="protein sequence ID" value="MBC8543781.1"/>
    <property type="molecule type" value="Genomic_DNA"/>
</dbReference>
<dbReference type="Proteomes" id="UP000657006">
    <property type="component" value="Unassembled WGS sequence"/>
</dbReference>